<organism evidence="1 2">
    <name type="scientific">Parelaphostrongylus tenuis</name>
    <name type="common">Meningeal worm</name>
    <dbReference type="NCBI Taxonomy" id="148309"/>
    <lineage>
        <taxon>Eukaryota</taxon>
        <taxon>Metazoa</taxon>
        <taxon>Ecdysozoa</taxon>
        <taxon>Nematoda</taxon>
        <taxon>Chromadorea</taxon>
        <taxon>Rhabditida</taxon>
        <taxon>Rhabditina</taxon>
        <taxon>Rhabditomorpha</taxon>
        <taxon>Strongyloidea</taxon>
        <taxon>Metastrongylidae</taxon>
        <taxon>Parelaphostrongylus</taxon>
    </lineage>
</organism>
<dbReference type="AlphaFoldDB" id="A0AAD5QY09"/>
<protein>
    <submittedName>
        <fullName evidence="1">Uncharacterized protein</fullName>
    </submittedName>
</protein>
<dbReference type="Proteomes" id="UP001196413">
    <property type="component" value="Unassembled WGS sequence"/>
</dbReference>
<comment type="caution">
    <text evidence="1">The sequence shown here is derived from an EMBL/GenBank/DDBJ whole genome shotgun (WGS) entry which is preliminary data.</text>
</comment>
<reference evidence="1" key="1">
    <citation type="submission" date="2021-06" db="EMBL/GenBank/DDBJ databases">
        <title>Parelaphostrongylus tenuis whole genome reference sequence.</title>
        <authorList>
            <person name="Garwood T.J."/>
            <person name="Larsen P.A."/>
            <person name="Fountain-Jones N.M."/>
            <person name="Garbe J.R."/>
            <person name="Macchietto M.G."/>
            <person name="Kania S.A."/>
            <person name="Gerhold R.W."/>
            <person name="Richards J.E."/>
            <person name="Wolf T.M."/>
        </authorList>
    </citation>
    <scope>NUCLEOTIDE SEQUENCE</scope>
    <source>
        <strain evidence="1">MNPRO001-30</strain>
        <tissue evidence="1">Meninges</tissue>
    </source>
</reference>
<evidence type="ECO:0000313" key="2">
    <source>
        <dbReference type="Proteomes" id="UP001196413"/>
    </source>
</evidence>
<proteinExistence type="predicted"/>
<sequence>MGRRIGKARIVASKIFELDDTIAEREPSIIGIRSASINQIQAIARLGLLGKVDRKRSLVMILKLAKSRPIKLGDIS</sequence>
<accession>A0AAD5QY09</accession>
<evidence type="ECO:0000313" key="1">
    <source>
        <dbReference type="EMBL" id="KAJ1365942.1"/>
    </source>
</evidence>
<gene>
    <name evidence="1" type="ORF">KIN20_026429</name>
</gene>
<dbReference type="EMBL" id="JAHQIW010005410">
    <property type="protein sequence ID" value="KAJ1365942.1"/>
    <property type="molecule type" value="Genomic_DNA"/>
</dbReference>
<name>A0AAD5QY09_PARTN</name>
<keyword evidence="2" id="KW-1185">Reference proteome</keyword>